<dbReference type="AlphaFoldDB" id="A0AAE2CNV6"/>
<reference evidence="2" key="1">
    <citation type="submission" date="2020-06" db="EMBL/GenBank/DDBJ databases">
        <authorList>
            <person name="Li T."/>
            <person name="Hu X."/>
            <person name="Zhang T."/>
            <person name="Song X."/>
            <person name="Zhang H."/>
            <person name="Dai N."/>
            <person name="Sheng W."/>
            <person name="Hou X."/>
            <person name="Wei L."/>
        </authorList>
    </citation>
    <scope>NUCLEOTIDE SEQUENCE</scope>
    <source>
        <strain evidence="2">3651</strain>
        <tissue evidence="2">Leaf</tissue>
    </source>
</reference>
<name>A0AAE2CNV6_9LAMI</name>
<gene>
    <name evidence="2" type="ORF">Salat_1203200</name>
</gene>
<sequence length="140" mass="14927">MKVETGKGGRGGEGGMEGVVREEGPENGAASAKKNSLVGQENGCQGAWIATTPLTRWPAKERWDDGELSPVEPLAVSWTENNPTHSGEVMGVFEAQLLAEARQVRVVAEMGILDWEEEVGVFVWEVGDGSEGCLMAAFHG</sequence>
<feature type="compositionally biased region" description="Gly residues" evidence="1">
    <location>
        <begin position="8"/>
        <end position="17"/>
    </location>
</feature>
<proteinExistence type="predicted"/>
<keyword evidence="3" id="KW-1185">Reference proteome</keyword>
<dbReference type="Proteomes" id="UP001293254">
    <property type="component" value="Unassembled WGS sequence"/>
</dbReference>
<reference evidence="2" key="2">
    <citation type="journal article" date="2024" name="Plant">
        <title>Genomic evolution and insights into agronomic trait innovations of Sesamum species.</title>
        <authorList>
            <person name="Miao H."/>
            <person name="Wang L."/>
            <person name="Qu L."/>
            <person name="Liu H."/>
            <person name="Sun Y."/>
            <person name="Le M."/>
            <person name="Wang Q."/>
            <person name="Wei S."/>
            <person name="Zheng Y."/>
            <person name="Lin W."/>
            <person name="Duan Y."/>
            <person name="Cao H."/>
            <person name="Xiong S."/>
            <person name="Wang X."/>
            <person name="Wei L."/>
            <person name="Li C."/>
            <person name="Ma Q."/>
            <person name="Ju M."/>
            <person name="Zhao R."/>
            <person name="Li G."/>
            <person name="Mu C."/>
            <person name="Tian Q."/>
            <person name="Mei H."/>
            <person name="Zhang T."/>
            <person name="Gao T."/>
            <person name="Zhang H."/>
        </authorList>
    </citation>
    <scope>NUCLEOTIDE SEQUENCE</scope>
    <source>
        <strain evidence="2">3651</strain>
    </source>
</reference>
<feature type="region of interest" description="Disordered" evidence="1">
    <location>
        <begin position="1"/>
        <end position="37"/>
    </location>
</feature>
<organism evidence="2 3">
    <name type="scientific">Sesamum alatum</name>
    <dbReference type="NCBI Taxonomy" id="300844"/>
    <lineage>
        <taxon>Eukaryota</taxon>
        <taxon>Viridiplantae</taxon>
        <taxon>Streptophyta</taxon>
        <taxon>Embryophyta</taxon>
        <taxon>Tracheophyta</taxon>
        <taxon>Spermatophyta</taxon>
        <taxon>Magnoliopsida</taxon>
        <taxon>eudicotyledons</taxon>
        <taxon>Gunneridae</taxon>
        <taxon>Pentapetalae</taxon>
        <taxon>asterids</taxon>
        <taxon>lamiids</taxon>
        <taxon>Lamiales</taxon>
        <taxon>Pedaliaceae</taxon>
        <taxon>Sesamum</taxon>
    </lineage>
</organism>
<dbReference type="EMBL" id="JACGWO010000004">
    <property type="protein sequence ID" value="KAK4429032.1"/>
    <property type="molecule type" value="Genomic_DNA"/>
</dbReference>
<evidence type="ECO:0000256" key="1">
    <source>
        <dbReference type="SAM" id="MobiDB-lite"/>
    </source>
</evidence>
<evidence type="ECO:0000313" key="2">
    <source>
        <dbReference type="EMBL" id="KAK4429032.1"/>
    </source>
</evidence>
<accession>A0AAE2CNV6</accession>
<comment type="caution">
    <text evidence="2">The sequence shown here is derived from an EMBL/GenBank/DDBJ whole genome shotgun (WGS) entry which is preliminary data.</text>
</comment>
<evidence type="ECO:0000313" key="3">
    <source>
        <dbReference type="Proteomes" id="UP001293254"/>
    </source>
</evidence>
<protein>
    <submittedName>
        <fullName evidence="2">Uncharacterized protein</fullName>
    </submittedName>
</protein>